<evidence type="ECO:0000313" key="1">
    <source>
        <dbReference type="EMBL" id="ADB49759.1"/>
    </source>
</evidence>
<accession>D3FET5</accession>
<sequence>MEQQRVPVLFVDVDGVISLFGFPAHSPPPGRFQLVEGIAHFLSATAGEHLRRLERCFEPVWCTGWEEKAGEYLPAALKLADSYPHLTFERNPGRANAHWKLDAIERHAGARPLAWIDDAHDRECADWARERGERGMPTLLVSTVPAVGLTERHVTALTSWAASLSAR</sequence>
<gene>
    <name evidence="1" type="ordered locus">Cwoe_1330</name>
</gene>
<dbReference type="KEGG" id="cwo:Cwoe_1330"/>
<protein>
    <recommendedName>
        <fullName evidence="3">Secreted protein</fullName>
    </recommendedName>
</protein>
<name>D3FET5_CONWI</name>
<reference evidence="2" key="2">
    <citation type="submission" date="2010-01" db="EMBL/GenBank/DDBJ databases">
        <title>The complete genome of Conexibacter woesei DSM 14684.</title>
        <authorList>
            <consortium name="US DOE Joint Genome Institute (JGI-PGF)"/>
            <person name="Lucas S."/>
            <person name="Copeland A."/>
            <person name="Lapidus A."/>
            <person name="Glavina del Rio T."/>
            <person name="Dalin E."/>
            <person name="Tice H."/>
            <person name="Bruce D."/>
            <person name="Goodwin L."/>
            <person name="Pitluck S."/>
            <person name="Kyrpides N."/>
            <person name="Mavromatis K."/>
            <person name="Ivanova N."/>
            <person name="Mikhailova N."/>
            <person name="Chertkov O."/>
            <person name="Brettin T."/>
            <person name="Detter J.C."/>
            <person name="Han C."/>
            <person name="Larimer F."/>
            <person name="Land M."/>
            <person name="Hauser L."/>
            <person name="Markowitz V."/>
            <person name="Cheng J.-F."/>
            <person name="Hugenholtz P."/>
            <person name="Woyke T."/>
            <person name="Wu D."/>
            <person name="Pukall R."/>
            <person name="Steenblock K."/>
            <person name="Schneider S."/>
            <person name="Klenk H.-P."/>
            <person name="Eisen J.A."/>
        </authorList>
    </citation>
    <scope>NUCLEOTIDE SEQUENCE [LARGE SCALE GENOMIC DNA]</scope>
    <source>
        <strain evidence="2">DSM 14684 / CIP 108061 / JCM 11494 / NBRC 100937 / ID131577</strain>
    </source>
</reference>
<dbReference type="HOGENOM" id="CLU_101802_0_0_11"/>
<proteinExistence type="predicted"/>
<reference evidence="1 2" key="1">
    <citation type="journal article" date="2010" name="Stand. Genomic Sci.">
        <title>Complete genome sequence of Conexibacter woesei type strain (ID131577).</title>
        <authorList>
            <person name="Pukall R."/>
            <person name="Lapidus A."/>
            <person name="Glavina Del Rio T."/>
            <person name="Copeland A."/>
            <person name="Tice H."/>
            <person name="Cheng J.-F."/>
            <person name="Lucas S."/>
            <person name="Chen F."/>
            <person name="Nolan M."/>
            <person name="Bruce D."/>
            <person name="Goodwin L."/>
            <person name="Pitluck S."/>
            <person name="Mavromatis K."/>
            <person name="Ivanova N."/>
            <person name="Ovchinnikova G."/>
            <person name="Pati A."/>
            <person name="Chen A."/>
            <person name="Palaniappan K."/>
            <person name="Land M."/>
            <person name="Hauser L."/>
            <person name="Chang Y.-J."/>
            <person name="Jeffries C.D."/>
            <person name="Chain P."/>
            <person name="Meincke L."/>
            <person name="Sims D."/>
            <person name="Brettin T."/>
            <person name="Detter J.C."/>
            <person name="Rohde M."/>
            <person name="Goeker M."/>
            <person name="Bristow J."/>
            <person name="Eisen J.A."/>
            <person name="Markowitz V."/>
            <person name="Kyrpides N.C."/>
            <person name="Klenk H.-P."/>
            <person name="Hugenholtz P."/>
        </authorList>
    </citation>
    <scope>NUCLEOTIDE SEQUENCE [LARGE SCALE GENOMIC DNA]</scope>
    <source>
        <strain evidence="2">DSM 14684 / CIP 108061 / JCM 11494 / NBRC 100937 / ID131577</strain>
    </source>
</reference>
<dbReference type="RefSeq" id="WP_012932810.1">
    <property type="nucleotide sequence ID" value="NC_013739.1"/>
</dbReference>
<dbReference type="EMBL" id="CP001854">
    <property type="protein sequence ID" value="ADB49759.1"/>
    <property type="molecule type" value="Genomic_DNA"/>
</dbReference>
<evidence type="ECO:0008006" key="3">
    <source>
        <dbReference type="Google" id="ProtNLM"/>
    </source>
</evidence>
<dbReference type="AlphaFoldDB" id="D3FET5"/>
<dbReference type="Proteomes" id="UP000008229">
    <property type="component" value="Chromosome"/>
</dbReference>
<dbReference type="Pfam" id="PF18143">
    <property type="entry name" value="HAD_SAK_2"/>
    <property type="match status" value="1"/>
</dbReference>
<dbReference type="eggNOG" id="ENOG5030J8F">
    <property type="taxonomic scope" value="Bacteria"/>
</dbReference>
<dbReference type="STRING" id="469383.Cwoe_1330"/>
<dbReference type="OrthoDB" id="5124141at2"/>
<keyword evidence="2" id="KW-1185">Reference proteome</keyword>
<evidence type="ECO:0000313" key="2">
    <source>
        <dbReference type="Proteomes" id="UP000008229"/>
    </source>
</evidence>
<organism evidence="1 2">
    <name type="scientific">Conexibacter woesei (strain DSM 14684 / CCUG 47730 / CIP 108061 / JCM 11494 / NBRC 100937 / ID131577)</name>
    <dbReference type="NCBI Taxonomy" id="469383"/>
    <lineage>
        <taxon>Bacteria</taxon>
        <taxon>Bacillati</taxon>
        <taxon>Actinomycetota</taxon>
        <taxon>Thermoleophilia</taxon>
        <taxon>Solirubrobacterales</taxon>
        <taxon>Conexibacteraceae</taxon>
        <taxon>Conexibacter</taxon>
    </lineage>
</organism>